<dbReference type="RefSeq" id="WP_092811068.1">
    <property type="nucleotide sequence ID" value="NZ_FMVW01000002.1"/>
</dbReference>
<feature type="compositionally biased region" description="Basic and acidic residues" evidence="1">
    <location>
        <begin position="17"/>
        <end position="26"/>
    </location>
</feature>
<evidence type="ECO:0000313" key="2">
    <source>
        <dbReference type="EMBL" id="SCZ32110.1"/>
    </source>
</evidence>
<dbReference type="STRING" id="1120955.SAMN03080610_01474"/>
<dbReference type="AlphaFoldDB" id="A0A1G5N613"/>
<feature type="region of interest" description="Disordered" evidence="1">
    <location>
        <begin position="1"/>
        <end position="66"/>
    </location>
</feature>
<protein>
    <recommendedName>
        <fullName evidence="4">DUF4169 domain-containing protein</fullName>
    </recommendedName>
</protein>
<feature type="compositionally biased region" description="Basic and acidic residues" evidence="1">
    <location>
        <begin position="36"/>
        <end position="66"/>
    </location>
</feature>
<evidence type="ECO:0000313" key="3">
    <source>
        <dbReference type="Proteomes" id="UP000199347"/>
    </source>
</evidence>
<proteinExistence type="predicted"/>
<evidence type="ECO:0000256" key="1">
    <source>
        <dbReference type="SAM" id="MobiDB-lite"/>
    </source>
</evidence>
<organism evidence="2 3">
    <name type="scientific">Afifella marina DSM 2698</name>
    <dbReference type="NCBI Taxonomy" id="1120955"/>
    <lineage>
        <taxon>Bacteria</taxon>
        <taxon>Pseudomonadati</taxon>
        <taxon>Pseudomonadota</taxon>
        <taxon>Alphaproteobacteria</taxon>
        <taxon>Hyphomicrobiales</taxon>
        <taxon>Afifellaceae</taxon>
        <taxon>Afifella</taxon>
    </lineage>
</organism>
<reference evidence="3" key="1">
    <citation type="submission" date="2016-10" db="EMBL/GenBank/DDBJ databases">
        <authorList>
            <person name="Varghese N."/>
            <person name="Submissions S."/>
        </authorList>
    </citation>
    <scope>NUCLEOTIDE SEQUENCE [LARGE SCALE GENOMIC DNA]</scope>
    <source>
        <strain evidence="3">DSM 2698</strain>
    </source>
</reference>
<dbReference type="OrthoDB" id="7173889at2"/>
<evidence type="ECO:0008006" key="4">
    <source>
        <dbReference type="Google" id="ProtNLM"/>
    </source>
</evidence>
<gene>
    <name evidence="2" type="ORF">SAMN03080610_01474</name>
</gene>
<dbReference type="Proteomes" id="UP000199347">
    <property type="component" value="Unassembled WGS sequence"/>
</dbReference>
<dbReference type="EMBL" id="FMVW01000002">
    <property type="protein sequence ID" value="SCZ32110.1"/>
    <property type="molecule type" value="Genomic_DNA"/>
</dbReference>
<name>A0A1G5N613_AFIMA</name>
<dbReference type="InterPro" id="IPR025227">
    <property type="entry name" value="DUF4169"/>
</dbReference>
<keyword evidence="3" id="KW-1185">Reference proteome</keyword>
<sequence>MAEIVNLRTARKRAARQAKEKDAAENRRRHGLSAAERQRERDVLTREAHRLDGHFRGEPPEGEEKP</sequence>
<accession>A0A1G5N613</accession>
<dbReference type="Pfam" id="PF13770">
    <property type="entry name" value="DUF4169"/>
    <property type="match status" value="1"/>
</dbReference>